<dbReference type="Proteomes" id="UP000023104">
    <property type="component" value="Unassembled WGS sequence"/>
</dbReference>
<proteinExistence type="predicted"/>
<feature type="compositionally biased region" description="Low complexity" evidence="1">
    <location>
        <begin position="288"/>
        <end position="299"/>
    </location>
</feature>
<evidence type="ECO:0000313" key="2">
    <source>
        <dbReference type="EMBL" id="EXX94766.1"/>
    </source>
</evidence>
<feature type="region of interest" description="Disordered" evidence="1">
    <location>
        <begin position="555"/>
        <end position="600"/>
    </location>
</feature>
<organism evidence="2 3">
    <name type="scientific">Bordetella holmesii 1058</name>
    <dbReference type="NCBI Taxonomy" id="1247648"/>
    <lineage>
        <taxon>Bacteria</taxon>
        <taxon>Pseudomonadati</taxon>
        <taxon>Pseudomonadota</taxon>
        <taxon>Betaproteobacteria</taxon>
        <taxon>Burkholderiales</taxon>
        <taxon>Alcaligenaceae</taxon>
        <taxon>Bordetella</taxon>
    </lineage>
</organism>
<feature type="region of interest" description="Disordered" evidence="1">
    <location>
        <begin position="263"/>
        <end position="466"/>
    </location>
</feature>
<name>A0ABP3BIL6_9BORD</name>
<gene>
    <name evidence="2" type="ORF">D559_2188</name>
</gene>
<feature type="compositionally biased region" description="Basic residues" evidence="1">
    <location>
        <begin position="128"/>
        <end position="139"/>
    </location>
</feature>
<feature type="compositionally biased region" description="Low complexity" evidence="1">
    <location>
        <begin position="445"/>
        <end position="466"/>
    </location>
</feature>
<comment type="caution">
    <text evidence="2">The sequence shown here is derived from an EMBL/GenBank/DDBJ whole genome shotgun (WGS) entry which is preliminary data.</text>
</comment>
<feature type="region of interest" description="Disordered" evidence="1">
    <location>
        <begin position="1"/>
        <end position="189"/>
    </location>
</feature>
<feature type="compositionally biased region" description="Basic and acidic residues" evidence="1">
    <location>
        <begin position="418"/>
        <end position="436"/>
    </location>
</feature>
<protein>
    <submittedName>
        <fullName evidence="2">Sensor protein KdpD</fullName>
    </submittedName>
</protein>
<feature type="region of interest" description="Disordered" evidence="1">
    <location>
        <begin position="221"/>
        <end position="249"/>
    </location>
</feature>
<evidence type="ECO:0000313" key="3">
    <source>
        <dbReference type="Proteomes" id="UP000023104"/>
    </source>
</evidence>
<feature type="compositionally biased region" description="Basic residues" evidence="1">
    <location>
        <begin position="58"/>
        <end position="68"/>
    </location>
</feature>
<keyword evidence="3" id="KW-1185">Reference proteome</keyword>
<feature type="compositionally biased region" description="Low complexity" evidence="1">
    <location>
        <begin position="10"/>
        <end position="21"/>
    </location>
</feature>
<feature type="compositionally biased region" description="Low complexity" evidence="1">
    <location>
        <begin position="579"/>
        <end position="600"/>
    </location>
</feature>
<reference evidence="2 3" key="1">
    <citation type="submission" date="2014-02" db="EMBL/GenBank/DDBJ databases">
        <title>Whole Genome Sequencing Of Bordetella Holmesii, An Emerging Opportunistic Infection Of Humans.</title>
        <authorList>
            <person name="Tettelin H."/>
            <person name="Hooven T.A."/>
            <person name="Hine E."/>
            <person name="Su Q."/>
            <person name="Huard R.C."/>
            <person name="Della-Latta P."/>
            <person name="Daugherty S.C."/>
            <person name="Agrawal S."/>
            <person name="Sengamalay N."/>
            <person name="Tallon L.J."/>
            <person name="Sadzewicz L."/>
            <person name="Whittier S."/>
            <person name="Fraser C.M."/>
            <person name="Ratner A.J."/>
        </authorList>
    </citation>
    <scope>NUCLEOTIDE SEQUENCE [LARGE SCALE GENOMIC DNA]</scope>
    <source>
        <strain evidence="2 3">1058</strain>
    </source>
</reference>
<feature type="compositionally biased region" description="Low complexity" evidence="1">
    <location>
        <begin position="308"/>
        <end position="318"/>
    </location>
</feature>
<feature type="region of interest" description="Disordered" evidence="1">
    <location>
        <begin position="478"/>
        <end position="500"/>
    </location>
</feature>
<sequence length="600" mass="63033">MACHHHRGAAGRAPAARRPGAAGPGAGAGRDAGRACRDRGRHRHGRRRDPLHAPPQHHQGRGRARRVAPPRPVGPAGCRPDAGPAAAPAQLRRCPGVGLPGSGHREGRRAVGGHGRATARPAFVAQRFRARRPRRRRRLSVGPGLLRGGHPGLAPGLSGSAPDQYRHDLPAGGRGGGPAPRTRAGGAGLGGQRRAVRFLLRAAIGLVRRLGRAVPADVRRPADGRAAGRPADRRLAPAGPGRRQARGRCARPLRIRAGAVRGPAAGANRRRGLGIPERRVRRPRRPLHTGPGRPAAAGARRWRRGTRTHAGAMGLRPRPGLRRRHRHPVEQPRAVPVPARAHAGARRAGPAPRRPAALQRGAGAPPARRLRHPDRHRHRTAALCGSRPAGAAQYRIRTPAQRPADGGLARSAHAADQLARHGRDPAALARRHDAGRARNRGRHAGPGAAHARAGRQPAGHGAAAKPRCAAAAPMAIGRGTGGLGPGGHERRAAGSPRHGRAAFCPAAGEMRWHPDRTGAVQPAGKCRQIHAARQCHPHRRPGRPPADLREIRARPARVGPPPAQASGWRYAAPSWTPTRAASGSSRPGACAAPASSSRCR</sequence>
<feature type="compositionally biased region" description="Basic residues" evidence="1">
    <location>
        <begin position="368"/>
        <end position="380"/>
    </location>
</feature>
<feature type="compositionally biased region" description="Low complexity" evidence="1">
    <location>
        <begin position="331"/>
        <end position="367"/>
    </location>
</feature>
<evidence type="ECO:0000256" key="1">
    <source>
        <dbReference type="SAM" id="MobiDB-lite"/>
    </source>
</evidence>
<feature type="compositionally biased region" description="Basic residues" evidence="1">
    <location>
        <begin position="39"/>
        <end position="49"/>
    </location>
</feature>
<dbReference type="EMBL" id="JDTF01000004">
    <property type="protein sequence ID" value="EXX94766.1"/>
    <property type="molecule type" value="Genomic_DNA"/>
</dbReference>
<accession>A0ABP3BIL6</accession>